<dbReference type="Proteomes" id="UP000537825">
    <property type="component" value="Unassembled WGS sequence"/>
</dbReference>
<evidence type="ECO:0000256" key="1">
    <source>
        <dbReference type="SAM" id="SignalP"/>
    </source>
</evidence>
<evidence type="ECO:0000313" key="2">
    <source>
        <dbReference type="EMBL" id="NBC42852.1"/>
    </source>
</evidence>
<comment type="caution">
    <text evidence="2">The sequence shown here is derived from an EMBL/GenBank/DDBJ whole genome shotgun (WGS) entry which is preliminary data.</text>
</comment>
<keyword evidence="1" id="KW-0732">Signal</keyword>
<keyword evidence="3" id="KW-1185">Reference proteome</keyword>
<dbReference type="EMBL" id="JAAAPK010000006">
    <property type="protein sequence ID" value="NBC42852.1"/>
    <property type="molecule type" value="Genomic_DNA"/>
</dbReference>
<organism evidence="2 3">
    <name type="scientific">Corallococcus exiguus</name>
    <dbReference type="NCBI Taxonomy" id="83462"/>
    <lineage>
        <taxon>Bacteria</taxon>
        <taxon>Pseudomonadati</taxon>
        <taxon>Myxococcota</taxon>
        <taxon>Myxococcia</taxon>
        <taxon>Myxococcales</taxon>
        <taxon>Cystobacterineae</taxon>
        <taxon>Myxococcaceae</taxon>
        <taxon>Corallococcus</taxon>
    </lineage>
</organism>
<accession>A0A7X4YEI7</accession>
<evidence type="ECO:0000313" key="3">
    <source>
        <dbReference type="Proteomes" id="UP000537825"/>
    </source>
</evidence>
<sequence>MRPARPSVFERIPTATRAWASRLVLLLACASVVATSRAQSNDVASPVHTGTPFRLTTETGRVTRTVVVRASAKKKLSDPVEGEVRINAKAKWTPADPAQTTKPSLVISYLHGEALYEDRRSILEPDVAVTVESTKFLDEKCSEDQGCEWTVEAIFGIDVQSDADSGTVVDPGTVDVEWTAQAFMHVLDDSSVPSGFTVSVSEP</sequence>
<feature type="chain" id="PRO_5030787401" evidence="1">
    <location>
        <begin position="41"/>
        <end position="203"/>
    </location>
</feature>
<name>A0A7X4YEI7_9BACT</name>
<dbReference type="RefSeq" id="WP_139915663.1">
    <property type="nucleotide sequence ID" value="NZ_CBCSLE010000021.1"/>
</dbReference>
<dbReference type="AlphaFoldDB" id="A0A7X4YEI7"/>
<protein>
    <submittedName>
        <fullName evidence="2">Uncharacterized protein</fullName>
    </submittedName>
</protein>
<proteinExistence type="predicted"/>
<reference evidence="2 3" key="1">
    <citation type="submission" date="2020-01" db="EMBL/GenBank/DDBJ databases">
        <title>The draft genome sequence of Corallococcus exiguus DSM 14696.</title>
        <authorList>
            <person name="Zhang X."/>
            <person name="Zhu H."/>
        </authorList>
    </citation>
    <scope>NUCLEOTIDE SEQUENCE [LARGE SCALE GENOMIC DNA]</scope>
    <source>
        <strain evidence="2 3">DSM 14696</strain>
    </source>
</reference>
<feature type="signal peptide" evidence="1">
    <location>
        <begin position="1"/>
        <end position="40"/>
    </location>
</feature>
<gene>
    <name evidence="2" type="ORF">GTZ93_23910</name>
</gene>